<keyword evidence="2" id="KW-0812">Transmembrane</keyword>
<keyword evidence="2" id="KW-0472">Membrane</keyword>
<evidence type="ECO:0000313" key="3">
    <source>
        <dbReference type="EMBL" id="QTR47472.1"/>
    </source>
</evidence>
<dbReference type="EMBL" id="CP072801">
    <property type="protein sequence ID" value="QTR47472.1"/>
    <property type="molecule type" value="Genomic_DNA"/>
</dbReference>
<protein>
    <submittedName>
        <fullName evidence="3">Uncharacterized protein</fullName>
    </submittedName>
</protein>
<evidence type="ECO:0000256" key="1">
    <source>
        <dbReference type="SAM" id="Coils"/>
    </source>
</evidence>
<feature type="transmembrane region" description="Helical" evidence="2">
    <location>
        <begin position="50"/>
        <end position="69"/>
    </location>
</feature>
<evidence type="ECO:0000313" key="4">
    <source>
        <dbReference type="Proteomes" id="UP000672039"/>
    </source>
</evidence>
<gene>
    <name evidence="3" type="ORF">J9253_05935</name>
</gene>
<reference evidence="3 4" key="1">
    <citation type="submission" date="2021-04" db="EMBL/GenBank/DDBJ databases">
        <title>Genomics, taxonomy and metabolism of representatives of sulfur bacteria of the genus Thiothrix: Thiothrix fructosivorans QT, Thiothrix unzii A1T and three new species, Thiothrix subterranea sp. nov., Thiothrix litoralis sp. nov. and 'Candidatus Thiothrix anitrata' sp. nov.</title>
        <authorList>
            <person name="Ravin N.V."/>
            <person name="Smolyakov D."/>
            <person name="Rudenko T.S."/>
            <person name="Mardanov A.V."/>
            <person name="Beletsky A.V."/>
            <person name="Markov N.D."/>
            <person name="Fomenkov A.I."/>
            <person name="Roberts R.J."/>
            <person name="Karnachuk O.V."/>
            <person name="Novikov A."/>
            <person name="Grabovich M.Y."/>
        </authorList>
    </citation>
    <scope>NUCLEOTIDE SEQUENCE [LARGE SCALE GENOMIC DNA]</scope>
    <source>
        <strain evidence="3 4">AS</strain>
    </source>
</reference>
<evidence type="ECO:0000256" key="2">
    <source>
        <dbReference type="SAM" id="Phobius"/>
    </source>
</evidence>
<keyword evidence="2" id="KW-1133">Transmembrane helix</keyword>
<dbReference type="Proteomes" id="UP000672039">
    <property type="component" value="Chromosome"/>
</dbReference>
<name>A0ABX7WWB6_9GAMM</name>
<keyword evidence="4" id="KW-1185">Reference proteome</keyword>
<feature type="coiled-coil region" evidence="1">
    <location>
        <begin position="12"/>
        <end position="39"/>
    </location>
</feature>
<keyword evidence="1" id="KW-0175">Coiled coil</keyword>
<dbReference type="RefSeq" id="WP_210223739.1">
    <property type="nucleotide sequence ID" value="NZ_CP072801.1"/>
</dbReference>
<organism evidence="3 4">
    <name type="scientific">Thiothrix litoralis</name>
    <dbReference type="NCBI Taxonomy" id="2891210"/>
    <lineage>
        <taxon>Bacteria</taxon>
        <taxon>Pseudomonadati</taxon>
        <taxon>Pseudomonadota</taxon>
        <taxon>Gammaproteobacteria</taxon>
        <taxon>Thiotrichales</taxon>
        <taxon>Thiotrichaceae</taxon>
        <taxon>Thiothrix</taxon>
    </lineage>
</organism>
<accession>A0ABX7WWB6</accession>
<sequence>MPETELGHATRLAVVEERQNRFRQDMDEMKKNLGQLENVTEKQQTVVSSILWVLATFLIILLLVAFGPLDAMRAAFGLLPTN</sequence>
<proteinExistence type="predicted"/>